<proteinExistence type="predicted"/>
<dbReference type="EMBL" id="CP036281">
    <property type="protein sequence ID" value="QDU78874.1"/>
    <property type="molecule type" value="Genomic_DNA"/>
</dbReference>
<accession>A0A518CI74</accession>
<feature type="transmembrane region" description="Helical" evidence="1">
    <location>
        <begin position="59"/>
        <end position="82"/>
    </location>
</feature>
<name>A0A518CI74_9PLAN</name>
<keyword evidence="3" id="KW-1185">Reference proteome</keyword>
<gene>
    <name evidence="2" type="ORF">Pla110_05780</name>
</gene>
<protein>
    <submittedName>
        <fullName evidence="2">Uncharacterized protein</fullName>
    </submittedName>
</protein>
<keyword evidence="1" id="KW-1133">Transmembrane helix</keyword>
<keyword evidence="1" id="KW-0472">Membrane</keyword>
<keyword evidence="1" id="KW-0812">Transmembrane</keyword>
<feature type="transmembrane region" description="Helical" evidence="1">
    <location>
        <begin position="129"/>
        <end position="149"/>
    </location>
</feature>
<dbReference type="Proteomes" id="UP000317178">
    <property type="component" value="Chromosome"/>
</dbReference>
<evidence type="ECO:0000313" key="3">
    <source>
        <dbReference type="Proteomes" id="UP000317178"/>
    </source>
</evidence>
<reference evidence="2 3" key="1">
    <citation type="submission" date="2019-02" db="EMBL/GenBank/DDBJ databases">
        <title>Deep-cultivation of Planctomycetes and their phenomic and genomic characterization uncovers novel biology.</title>
        <authorList>
            <person name="Wiegand S."/>
            <person name="Jogler M."/>
            <person name="Boedeker C."/>
            <person name="Pinto D."/>
            <person name="Vollmers J."/>
            <person name="Rivas-Marin E."/>
            <person name="Kohn T."/>
            <person name="Peeters S.H."/>
            <person name="Heuer A."/>
            <person name="Rast P."/>
            <person name="Oberbeckmann S."/>
            <person name="Bunk B."/>
            <person name="Jeske O."/>
            <person name="Meyerdierks A."/>
            <person name="Storesund J.E."/>
            <person name="Kallscheuer N."/>
            <person name="Luecker S."/>
            <person name="Lage O.M."/>
            <person name="Pohl T."/>
            <person name="Merkel B.J."/>
            <person name="Hornburger P."/>
            <person name="Mueller R.-W."/>
            <person name="Bruemmer F."/>
            <person name="Labrenz M."/>
            <person name="Spormann A.M."/>
            <person name="Op den Camp H."/>
            <person name="Overmann J."/>
            <person name="Amann R."/>
            <person name="Jetten M.S.M."/>
            <person name="Mascher T."/>
            <person name="Medema M.H."/>
            <person name="Devos D.P."/>
            <person name="Kaster A.-K."/>
            <person name="Ovreas L."/>
            <person name="Rohde M."/>
            <person name="Galperin M.Y."/>
            <person name="Jogler C."/>
        </authorList>
    </citation>
    <scope>NUCLEOTIDE SEQUENCE [LARGE SCALE GENOMIC DNA]</scope>
    <source>
        <strain evidence="2 3">Pla110</strain>
    </source>
</reference>
<evidence type="ECO:0000313" key="2">
    <source>
        <dbReference type="EMBL" id="QDU78874.1"/>
    </source>
</evidence>
<organism evidence="2 3">
    <name type="scientific">Polystyrenella longa</name>
    <dbReference type="NCBI Taxonomy" id="2528007"/>
    <lineage>
        <taxon>Bacteria</taxon>
        <taxon>Pseudomonadati</taxon>
        <taxon>Planctomycetota</taxon>
        <taxon>Planctomycetia</taxon>
        <taxon>Planctomycetales</taxon>
        <taxon>Planctomycetaceae</taxon>
        <taxon>Polystyrenella</taxon>
    </lineage>
</organism>
<sequence>MQGSQLQLSAPPTEAEKENQTRTIQVIIAALIMGFVTAGGIFLFLAMGDKELLTDPSEFMFLFAIAFSSMCIVARGVVGVVMPKATLSQIKHLDREEQEARLWMSYQPLAIVRGALLEGPGFFTLTMFFVTGNLLLLYVAMGLLFLMIISFPSRFKIDNWVEDKLTQLDLNR</sequence>
<dbReference type="KEGG" id="plon:Pla110_05780"/>
<feature type="transmembrane region" description="Helical" evidence="1">
    <location>
        <begin position="26"/>
        <end position="47"/>
    </location>
</feature>
<evidence type="ECO:0000256" key="1">
    <source>
        <dbReference type="SAM" id="Phobius"/>
    </source>
</evidence>
<dbReference type="AlphaFoldDB" id="A0A518CI74"/>